<feature type="compositionally biased region" description="Polar residues" evidence="1">
    <location>
        <begin position="1"/>
        <end position="17"/>
    </location>
</feature>
<keyword evidence="3" id="KW-1185">Reference proteome</keyword>
<sequence length="367" mass="41253">MPSTRSGASYKPSSSSQKGHRCDYGRSQSDTEGQGSVKDFHNNKLSNSEADDTILPSKRADTTTRSLSGHLQSQPEGLQQCTTAQRVPDRQRSVEKLHELIPGCKKSPGSSQHFHVTQWMASIDGKEEHDAFNSRMEGKQPSTTKESAKTSPSGQQQQFQHEKAATSSKEGQREGTSPKALQPGLQDCKYSAGCHEKCVSDGQSHDGITEEGRSQIKIPERISDIFDSIPELYEAINDVKKHLYDQNETICNNNKTNNLSMCQINETLMCFKEVLRAIKTSNNDNSFGNKVNEQSSIIKELTDKYSKFNIYDIIETRIKQAINIIKTDNKKVLNDISNSFTEVKTYNVALKKCFVLHKKKYQNYQQN</sequence>
<accession>A0A9Q3KXF2</accession>
<feature type="region of interest" description="Disordered" evidence="1">
    <location>
        <begin position="128"/>
        <end position="184"/>
    </location>
</feature>
<proteinExistence type="predicted"/>
<evidence type="ECO:0000313" key="3">
    <source>
        <dbReference type="Proteomes" id="UP000765509"/>
    </source>
</evidence>
<name>A0A9Q3KXF2_9BASI</name>
<feature type="region of interest" description="Disordered" evidence="1">
    <location>
        <begin position="1"/>
        <end position="92"/>
    </location>
</feature>
<dbReference type="AlphaFoldDB" id="A0A9Q3KXF2"/>
<feature type="compositionally biased region" description="Basic and acidic residues" evidence="1">
    <location>
        <begin position="128"/>
        <end position="138"/>
    </location>
</feature>
<evidence type="ECO:0000313" key="2">
    <source>
        <dbReference type="EMBL" id="MBW0587170.1"/>
    </source>
</evidence>
<reference evidence="2" key="1">
    <citation type="submission" date="2021-03" db="EMBL/GenBank/DDBJ databases">
        <title>Draft genome sequence of rust myrtle Austropuccinia psidii MF-1, a brazilian biotype.</title>
        <authorList>
            <person name="Quecine M.C."/>
            <person name="Pachon D.M.R."/>
            <person name="Bonatelli M.L."/>
            <person name="Correr F.H."/>
            <person name="Franceschini L.M."/>
            <person name="Leite T.F."/>
            <person name="Margarido G.R.A."/>
            <person name="Almeida C.A."/>
            <person name="Ferrarezi J.A."/>
            <person name="Labate C.A."/>
        </authorList>
    </citation>
    <scope>NUCLEOTIDE SEQUENCE</scope>
    <source>
        <strain evidence="2">MF-1</strain>
    </source>
</reference>
<comment type="caution">
    <text evidence="2">The sequence shown here is derived from an EMBL/GenBank/DDBJ whole genome shotgun (WGS) entry which is preliminary data.</text>
</comment>
<organism evidence="2 3">
    <name type="scientific">Austropuccinia psidii MF-1</name>
    <dbReference type="NCBI Taxonomy" id="1389203"/>
    <lineage>
        <taxon>Eukaryota</taxon>
        <taxon>Fungi</taxon>
        <taxon>Dikarya</taxon>
        <taxon>Basidiomycota</taxon>
        <taxon>Pucciniomycotina</taxon>
        <taxon>Pucciniomycetes</taxon>
        <taxon>Pucciniales</taxon>
        <taxon>Sphaerophragmiaceae</taxon>
        <taxon>Austropuccinia</taxon>
    </lineage>
</organism>
<gene>
    <name evidence="2" type="ORF">O181_126885</name>
</gene>
<feature type="compositionally biased region" description="Polar residues" evidence="1">
    <location>
        <begin position="140"/>
        <end position="169"/>
    </location>
</feature>
<protein>
    <submittedName>
        <fullName evidence="2">Uncharacterized protein</fullName>
    </submittedName>
</protein>
<feature type="compositionally biased region" description="Polar residues" evidence="1">
    <location>
        <begin position="63"/>
        <end position="85"/>
    </location>
</feature>
<dbReference type="EMBL" id="AVOT02126139">
    <property type="protein sequence ID" value="MBW0587170.1"/>
    <property type="molecule type" value="Genomic_DNA"/>
</dbReference>
<evidence type="ECO:0000256" key="1">
    <source>
        <dbReference type="SAM" id="MobiDB-lite"/>
    </source>
</evidence>
<dbReference type="Proteomes" id="UP000765509">
    <property type="component" value="Unassembled WGS sequence"/>
</dbReference>